<dbReference type="Gene3D" id="3.40.50.300">
    <property type="entry name" value="P-loop containing nucleotide triphosphate hydrolases"/>
    <property type="match status" value="4"/>
</dbReference>
<evidence type="ECO:0000256" key="13">
    <source>
        <dbReference type="ARBA" id="ARBA00048988"/>
    </source>
</evidence>
<evidence type="ECO:0000313" key="17">
    <source>
        <dbReference type="EMBL" id="EGC85351.1"/>
    </source>
</evidence>
<sequence>MECSPIVSDYNFPYPPKMEKALTVYKASAGSGKTFTLASEYITLVVKNPQDYKKILAVTFTNKATQEMKIRILSQLYGIAHHLPGSQAYFDQVVRKTGFQETVIRENAAEALSLLTHHYNEFRVQTIDAFFQSVLRNLARELNLTANLRIDLNDDQVEAQAVDEMIDSLEEGEEVLKWIRDYIDKNIEDDQGWNVIGQIKDFGKNIFKDFYKDHQQELNERFSEESFFDGFITDLRKRRKMSPKKMNDLAKQMLQTIDDAGIDPSYFLKGLYSYITRLAENKPTGDGPSANVGKCLESADNWLLKKCPSEKRATITALVSESLYNDLVQLETLRKSSWREFQSCNLTLRHLSQLRLLHAISEAVDEINKDTNRFMLSNTQSLLSTLMKDSDTPFVFEKMGAYLKHIMIDEFQDTSTIQWKNFRKLLDNCMAQIDSHNLIVGDVKQSIYRWRQGDWKLLNNIEHEFSGEQIKIQPLDTNYRSEENIIRFNNAFFSHAVKQTVEELESDGIGEANQLTEAYKEIAQHPKRNDGKGCVRIKLFYCGRNEKEYKEKVLEELTDNVRELLSHGYRQKDIAILVRSKGVIQAIADEFLHTFGTEVTIVSDEAFRLDASLAVNVIVHALRLLAHPEDKLTESKLVKLYQQQVLQTGKDDNTLFVEKGPYSARHLLPDDYINRFELLLRMSLMDLVDEIYSLFSLDSLEGQSAYVCTFYDTLNEYLRDHPADIDDFIEEWEENLSANTIQSDEVEGIRLITIHKSKGLEYDNVLIPFCDWELEKKKGNTIWCPGENKEKPYGELPLIPVDFSKKNMMGTVFEDDYKAEHLQNTVDNMNLLYVAFTRAGKNLFITGKRTSDKRFKELQNGGTASNRSQIIQLLLSELATELNSARLDDQGEKETLAFEYGSLPDNVQSIKKKATANPFEVTPDMHTLKIETFPHPVSFRQSNKSHDFVRGEDLDPSERNRYIKVGNVLHQLFSTILTEADIEPRLKELEQEGIIYNDEITSKELREKIADALKNEMVKGWFSPRWKLFNECTILEYNCESKEAQEHRPDRVMTDGKELIVVDFKFGKPREEYREQVQRYMKLLTNMGYQHVSGYIWYVIRNEVIPTPFHT</sequence>
<evidence type="ECO:0000256" key="2">
    <source>
        <dbReference type="ARBA" id="ARBA00022741"/>
    </source>
</evidence>
<dbReference type="Proteomes" id="UP000003155">
    <property type="component" value="Unassembled WGS sequence"/>
</dbReference>
<keyword evidence="1" id="KW-0540">Nuclease</keyword>
<dbReference type="Pfam" id="PF13361">
    <property type="entry name" value="UvrD_C"/>
    <property type="match status" value="2"/>
</dbReference>
<keyword evidence="5 14" id="KW-0347">Helicase</keyword>
<evidence type="ECO:0000256" key="4">
    <source>
        <dbReference type="ARBA" id="ARBA00022801"/>
    </source>
</evidence>
<name>F0H9W8_9BACT</name>
<evidence type="ECO:0000256" key="9">
    <source>
        <dbReference type="ARBA" id="ARBA00023204"/>
    </source>
</evidence>
<keyword evidence="6" id="KW-0269">Exonuclease</keyword>
<reference evidence="17 18" key="1">
    <citation type="submission" date="2011-02" db="EMBL/GenBank/DDBJ databases">
        <authorList>
            <person name="Durkin A.S."/>
            <person name="Madupu R."/>
            <person name="Torralba M."/>
            <person name="Gillis M."/>
            <person name="Methe B."/>
            <person name="Sutton G."/>
            <person name="Nelson K.E."/>
        </authorList>
    </citation>
    <scope>NUCLEOTIDE SEQUENCE [LARGE SCALE GENOMIC DNA]</scope>
    <source>
        <strain evidence="17 18">CRIS 18C-A</strain>
    </source>
</reference>
<evidence type="ECO:0000256" key="3">
    <source>
        <dbReference type="ARBA" id="ARBA00022763"/>
    </source>
</evidence>
<dbReference type="PROSITE" id="PS51198">
    <property type="entry name" value="UVRD_HELICASE_ATP_BIND"/>
    <property type="match status" value="1"/>
</dbReference>
<dbReference type="InterPro" id="IPR014017">
    <property type="entry name" value="DNA_helicase_UvrD-like_C"/>
</dbReference>
<feature type="binding site" evidence="14">
    <location>
        <begin position="27"/>
        <end position="34"/>
    </location>
    <ligand>
        <name>ATP</name>
        <dbReference type="ChEBI" id="CHEBI:30616"/>
    </ligand>
</feature>
<evidence type="ECO:0000256" key="6">
    <source>
        <dbReference type="ARBA" id="ARBA00022839"/>
    </source>
</evidence>
<dbReference type="PANTHER" id="PTHR11070:SF67">
    <property type="entry name" value="DNA 3'-5' HELICASE"/>
    <property type="match status" value="1"/>
</dbReference>
<dbReference type="InterPro" id="IPR027417">
    <property type="entry name" value="P-loop_NTPase"/>
</dbReference>
<evidence type="ECO:0000259" key="16">
    <source>
        <dbReference type="PROSITE" id="PS51217"/>
    </source>
</evidence>
<feature type="domain" description="UvrD-like helicase C-terminal" evidence="16">
    <location>
        <begin position="483"/>
        <end position="759"/>
    </location>
</feature>
<dbReference type="AlphaFoldDB" id="F0H9W8"/>
<dbReference type="InterPro" id="IPR000212">
    <property type="entry name" value="DNA_helicase_UvrD/REP"/>
</dbReference>
<keyword evidence="3" id="KW-0227">DNA damage</keyword>
<dbReference type="GO" id="GO:0005829">
    <property type="term" value="C:cytosol"/>
    <property type="evidence" value="ECO:0007669"/>
    <property type="project" value="TreeGrafter"/>
</dbReference>
<keyword evidence="4 14" id="KW-0378">Hydrolase</keyword>
<dbReference type="InterPro" id="IPR014016">
    <property type="entry name" value="UvrD-like_ATP-bd"/>
</dbReference>
<keyword evidence="7 14" id="KW-0067">ATP-binding</keyword>
<proteinExistence type="predicted"/>
<evidence type="ECO:0000256" key="11">
    <source>
        <dbReference type="ARBA" id="ARBA00034617"/>
    </source>
</evidence>
<keyword evidence="8" id="KW-0238">DNA-binding</keyword>
<evidence type="ECO:0000256" key="1">
    <source>
        <dbReference type="ARBA" id="ARBA00022722"/>
    </source>
</evidence>
<comment type="caution">
    <text evidence="17">The sequence shown here is derived from an EMBL/GenBank/DDBJ whole genome shotgun (WGS) entry which is preliminary data.</text>
</comment>
<dbReference type="Gene3D" id="3.90.320.10">
    <property type="match status" value="1"/>
</dbReference>
<evidence type="ECO:0000256" key="10">
    <source>
        <dbReference type="ARBA" id="ARBA00023235"/>
    </source>
</evidence>
<keyword evidence="9" id="KW-0234">DNA repair</keyword>
<gene>
    <name evidence="17" type="ORF">HMPREF9303_1088</name>
</gene>
<organism evidence="17 18">
    <name type="scientific">Prevotella denticola CRIS 18C-A</name>
    <dbReference type="NCBI Taxonomy" id="944557"/>
    <lineage>
        <taxon>Bacteria</taxon>
        <taxon>Pseudomonadati</taxon>
        <taxon>Bacteroidota</taxon>
        <taxon>Bacteroidia</taxon>
        <taxon>Bacteroidales</taxon>
        <taxon>Prevotellaceae</taxon>
        <taxon>Prevotella</taxon>
    </lineage>
</organism>
<dbReference type="GO" id="GO:0043138">
    <property type="term" value="F:3'-5' DNA helicase activity"/>
    <property type="evidence" value="ECO:0007669"/>
    <property type="project" value="UniProtKB-EC"/>
</dbReference>
<evidence type="ECO:0000259" key="15">
    <source>
        <dbReference type="PROSITE" id="PS51198"/>
    </source>
</evidence>
<comment type="catalytic activity">
    <reaction evidence="13">
        <text>ATP + H2O = ADP + phosphate + H(+)</text>
        <dbReference type="Rhea" id="RHEA:13065"/>
        <dbReference type="ChEBI" id="CHEBI:15377"/>
        <dbReference type="ChEBI" id="CHEBI:15378"/>
        <dbReference type="ChEBI" id="CHEBI:30616"/>
        <dbReference type="ChEBI" id="CHEBI:43474"/>
        <dbReference type="ChEBI" id="CHEBI:456216"/>
        <dbReference type="EC" id="5.6.2.4"/>
    </reaction>
</comment>
<dbReference type="SUPFAM" id="SSF52540">
    <property type="entry name" value="P-loop containing nucleoside triphosphate hydrolases"/>
    <property type="match status" value="1"/>
</dbReference>
<dbReference type="PANTHER" id="PTHR11070">
    <property type="entry name" value="UVRD / RECB / PCRA DNA HELICASE FAMILY MEMBER"/>
    <property type="match status" value="1"/>
</dbReference>
<evidence type="ECO:0000313" key="18">
    <source>
        <dbReference type="Proteomes" id="UP000003155"/>
    </source>
</evidence>
<dbReference type="PROSITE" id="PS51217">
    <property type="entry name" value="UVRD_HELICASE_CTER"/>
    <property type="match status" value="1"/>
</dbReference>
<keyword evidence="18" id="KW-1185">Reference proteome</keyword>
<keyword evidence="2 14" id="KW-0547">Nucleotide-binding</keyword>
<evidence type="ECO:0000256" key="5">
    <source>
        <dbReference type="ARBA" id="ARBA00022806"/>
    </source>
</evidence>
<evidence type="ECO:0000256" key="8">
    <source>
        <dbReference type="ARBA" id="ARBA00023125"/>
    </source>
</evidence>
<comment type="catalytic activity">
    <reaction evidence="11">
        <text>Couples ATP hydrolysis with the unwinding of duplex DNA by translocating in the 3'-5' direction.</text>
        <dbReference type="EC" id="5.6.2.4"/>
    </reaction>
</comment>
<dbReference type="GO" id="GO:0016887">
    <property type="term" value="F:ATP hydrolysis activity"/>
    <property type="evidence" value="ECO:0007669"/>
    <property type="project" value="RHEA"/>
</dbReference>
<dbReference type="EMBL" id="AEXO01000099">
    <property type="protein sequence ID" value="EGC85351.1"/>
    <property type="molecule type" value="Genomic_DNA"/>
</dbReference>
<protein>
    <recommendedName>
        <fullName evidence="12">DNA 3'-5' helicase</fullName>
        <ecNumber evidence="12">5.6.2.4</ecNumber>
    </recommendedName>
</protein>
<dbReference type="GO" id="GO:0003677">
    <property type="term" value="F:DNA binding"/>
    <property type="evidence" value="ECO:0007669"/>
    <property type="project" value="UniProtKB-KW"/>
</dbReference>
<dbReference type="InterPro" id="IPR011604">
    <property type="entry name" value="PDDEXK-like_dom_sf"/>
</dbReference>
<dbReference type="GO" id="GO:0005524">
    <property type="term" value="F:ATP binding"/>
    <property type="evidence" value="ECO:0007669"/>
    <property type="project" value="UniProtKB-UniRule"/>
</dbReference>
<dbReference type="EC" id="5.6.2.4" evidence="12"/>
<evidence type="ECO:0000256" key="14">
    <source>
        <dbReference type="PROSITE-ProRule" id="PRU00560"/>
    </source>
</evidence>
<accession>F0H9W8</accession>
<feature type="domain" description="UvrD-like helicase ATP-binding" evidence="15">
    <location>
        <begin position="6"/>
        <end position="482"/>
    </location>
</feature>
<evidence type="ECO:0000256" key="7">
    <source>
        <dbReference type="ARBA" id="ARBA00022840"/>
    </source>
</evidence>
<dbReference type="GO" id="GO:0004527">
    <property type="term" value="F:exonuclease activity"/>
    <property type="evidence" value="ECO:0007669"/>
    <property type="project" value="UniProtKB-KW"/>
</dbReference>
<evidence type="ECO:0000256" key="12">
    <source>
        <dbReference type="ARBA" id="ARBA00034808"/>
    </source>
</evidence>
<keyword evidence="10" id="KW-0413">Isomerase</keyword>
<dbReference type="GO" id="GO:0000725">
    <property type="term" value="P:recombinational repair"/>
    <property type="evidence" value="ECO:0007669"/>
    <property type="project" value="TreeGrafter"/>
</dbReference>
<dbReference type="Pfam" id="PF00580">
    <property type="entry name" value="UvrD-helicase"/>
    <property type="match status" value="1"/>
</dbReference>